<comment type="function">
    <text evidence="2">Component of the COP9 signalosome complex (CSN), a complex involved in various cellular and developmental processes.</text>
</comment>
<dbReference type="InterPro" id="IPR037518">
    <property type="entry name" value="MPN"/>
</dbReference>
<proteinExistence type="inferred from homology"/>
<accession>A0ABQ8U741</accession>
<dbReference type="CDD" id="cd08063">
    <property type="entry name" value="MPN_CSN6"/>
    <property type="match status" value="1"/>
</dbReference>
<comment type="caution">
    <text evidence="4">The sequence shown here is derived from an EMBL/GenBank/DDBJ whole genome shotgun (WGS) entry which is preliminary data.</text>
</comment>
<dbReference type="InterPro" id="IPR033859">
    <property type="entry name" value="MPN_CSN6"/>
</dbReference>
<dbReference type="InterPro" id="IPR024969">
    <property type="entry name" value="EIF3F/CSN6-like_C"/>
</dbReference>
<evidence type="ECO:0000259" key="3">
    <source>
        <dbReference type="PROSITE" id="PS50249"/>
    </source>
</evidence>
<name>A0ABQ8U741_9EUKA</name>
<sequence length="291" mass="32310">MSVDVKVHPLVIIAISDHYTRTKANQGKQTVMGCLMGTQSARTLEIMTSFEIVYERSGDTVTVNPALLKAREEQMKGVFPDYDILGWYTTAPALTPSDTKIHRDLCELVENQLIAMTVDCQDIDKKDHKDLPISVFEPEAVIVDGNPLLAFRSIAYRVETLEPERISVDAVARMATAGDDSVSSQLTAHLHSMRSAILMLNSRVTMILNYLQQTVDGLILRAIASLCHRLPVMNTPTFESDYLREYNDGILVTFLTALTNGLEVSNGLVDKFNLAQEKRGRGAGPQMAMFM</sequence>
<dbReference type="EMBL" id="JAPMOS010000116">
    <property type="protein sequence ID" value="KAJ4455173.1"/>
    <property type="molecule type" value="Genomic_DNA"/>
</dbReference>
<dbReference type="PANTHER" id="PTHR10540:SF8">
    <property type="entry name" value="COP9 SIGNALOSOME COMPLEX SUBUNIT 6"/>
    <property type="match status" value="1"/>
</dbReference>
<reference evidence="4" key="1">
    <citation type="journal article" date="2022" name="bioRxiv">
        <title>Genomics of Preaxostyla Flagellates Illuminates Evolutionary Transitions and the Path Towards Mitochondrial Loss.</title>
        <authorList>
            <person name="Novak L.V.F."/>
            <person name="Treitli S.C."/>
            <person name="Pyrih J."/>
            <person name="Halakuc P."/>
            <person name="Pipaliya S.V."/>
            <person name="Vacek V."/>
            <person name="Brzon O."/>
            <person name="Soukal P."/>
            <person name="Eme L."/>
            <person name="Dacks J.B."/>
            <person name="Karnkowska A."/>
            <person name="Elias M."/>
            <person name="Hampl V."/>
        </authorList>
    </citation>
    <scope>NUCLEOTIDE SEQUENCE</scope>
    <source>
        <strain evidence="4">RCP-MX</strain>
    </source>
</reference>
<dbReference type="PROSITE" id="PS50249">
    <property type="entry name" value="MPN"/>
    <property type="match status" value="1"/>
</dbReference>
<dbReference type="SMART" id="SM00232">
    <property type="entry name" value="JAB_MPN"/>
    <property type="match status" value="1"/>
</dbReference>
<keyword evidence="2" id="KW-0539">Nucleus</keyword>
<comment type="similarity">
    <text evidence="1 2">Belongs to the peptidase M67A family. CSN6 subfamily.</text>
</comment>
<protein>
    <recommendedName>
        <fullName evidence="2">COP9 signalosome complex subunit 6</fullName>
    </recommendedName>
</protein>
<evidence type="ECO:0000256" key="1">
    <source>
        <dbReference type="ARBA" id="ARBA00010893"/>
    </source>
</evidence>
<dbReference type="InterPro" id="IPR000555">
    <property type="entry name" value="JAMM/MPN+_dom"/>
</dbReference>
<evidence type="ECO:0000256" key="2">
    <source>
        <dbReference type="RuleBase" id="RU367006"/>
    </source>
</evidence>
<dbReference type="Gene3D" id="3.40.140.10">
    <property type="entry name" value="Cytidine Deaminase, domain 2"/>
    <property type="match status" value="1"/>
</dbReference>
<gene>
    <name evidence="4" type="ORF">PAPYR_9904</name>
</gene>
<comment type="subcellular location">
    <subcellularLocation>
        <location evidence="2">Cytoplasm</location>
    </subcellularLocation>
    <subcellularLocation>
        <location evidence="2">Nucleus</location>
    </subcellularLocation>
</comment>
<keyword evidence="5" id="KW-1185">Reference proteome</keyword>
<dbReference type="Pfam" id="PF13012">
    <property type="entry name" value="MitMem_reg"/>
    <property type="match status" value="1"/>
</dbReference>
<keyword evidence="2" id="KW-0736">Signalosome</keyword>
<keyword evidence="2" id="KW-0963">Cytoplasm</keyword>
<organism evidence="4 5">
    <name type="scientific">Paratrimastix pyriformis</name>
    <dbReference type="NCBI Taxonomy" id="342808"/>
    <lineage>
        <taxon>Eukaryota</taxon>
        <taxon>Metamonada</taxon>
        <taxon>Preaxostyla</taxon>
        <taxon>Paratrimastigidae</taxon>
        <taxon>Paratrimastix</taxon>
    </lineage>
</organism>
<dbReference type="Pfam" id="PF01398">
    <property type="entry name" value="JAB"/>
    <property type="match status" value="1"/>
</dbReference>
<evidence type="ECO:0000313" key="5">
    <source>
        <dbReference type="Proteomes" id="UP001141327"/>
    </source>
</evidence>
<evidence type="ECO:0000313" key="4">
    <source>
        <dbReference type="EMBL" id="KAJ4455173.1"/>
    </source>
</evidence>
<feature type="domain" description="MPN" evidence="3">
    <location>
        <begin position="5"/>
        <end position="142"/>
    </location>
</feature>
<dbReference type="PANTHER" id="PTHR10540">
    <property type="entry name" value="EUKARYOTIC TRANSLATION INITIATION FACTOR 3 SUBUNIT F-RELATED"/>
    <property type="match status" value="1"/>
</dbReference>
<dbReference type="Proteomes" id="UP001141327">
    <property type="component" value="Unassembled WGS sequence"/>
</dbReference>